<dbReference type="Pfam" id="PF08843">
    <property type="entry name" value="AbiEii"/>
    <property type="match status" value="1"/>
</dbReference>
<organism evidence="1 2">
    <name type="scientific">Micromonospora fulviviridis</name>
    <dbReference type="NCBI Taxonomy" id="47860"/>
    <lineage>
        <taxon>Bacteria</taxon>
        <taxon>Bacillati</taxon>
        <taxon>Actinomycetota</taxon>
        <taxon>Actinomycetes</taxon>
        <taxon>Micromonosporales</taxon>
        <taxon>Micromonosporaceae</taxon>
        <taxon>Micromonospora</taxon>
    </lineage>
</organism>
<protein>
    <submittedName>
        <fullName evidence="1">Nucleotidyl transferase AbiEii/AbiGii toxin family protein</fullName>
    </submittedName>
</protein>
<dbReference type="GO" id="GO:0016740">
    <property type="term" value="F:transferase activity"/>
    <property type="evidence" value="ECO:0007669"/>
    <property type="project" value="UniProtKB-KW"/>
</dbReference>
<gene>
    <name evidence="1" type="ORF">ABZ071_36300</name>
</gene>
<dbReference type="Proteomes" id="UP001550348">
    <property type="component" value="Unassembled WGS sequence"/>
</dbReference>
<keyword evidence="1" id="KW-0808">Transferase</keyword>
<reference evidence="1 2" key="1">
    <citation type="submission" date="2024-06" db="EMBL/GenBank/DDBJ databases">
        <title>The Natural Products Discovery Center: Release of the First 8490 Sequenced Strains for Exploring Actinobacteria Biosynthetic Diversity.</title>
        <authorList>
            <person name="Kalkreuter E."/>
            <person name="Kautsar S.A."/>
            <person name="Yang D."/>
            <person name="Bader C.D."/>
            <person name="Teijaro C.N."/>
            <person name="Fluegel L."/>
            <person name="Davis C.M."/>
            <person name="Simpson J.R."/>
            <person name="Lauterbach L."/>
            <person name="Steele A.D."/>
            <person name="Gui C."/>
            <person name="Meng S."/>
            <person name="Li G."/>
            <person name="Viehrig K."/>
            <person name="Ye F."/>
            <person name="Su P."/>
            <person name="Kiefer A.F."/>
            <person name="Nichols A."/>
            <person name="Cepeda A.J."/>
            <person name="Yan W."/>
            <person name="Fan B."/>
            <person name="Jiang Y."/>
            <person name="Adhikari A."/>
            <person name="Zheng C.-J."/>
            <person name="Schuster L."/>
            <person name="Cowan T.M."/>
            <person name="Smanski M.J."/>
            <person name="Chevrette M.G."/>
            <person name="De Carvalho L.P.S."/>
            <person name="Shen B."/>
        </authorList>
    </citation>
    <scope>NUCLEOTIDE SEQUENCE [LARGE SCALE GENOMIC DNA]</scope>
    <source>
        <strain evidence="1 2">NPDC006286</strain>
    </source>
</reference>
<evidence type="ECO:0000313" key="1">
    <source>
        <dbReference type="EMBL" id="MEU0157208.1"/>
    </source>
</evidence>
<dbReference type="RefSeq" id="WP_355668661.1">
    <property type="nucleotide sequence ID" value="NZ_JBEXRX010000385.1"/>
</dbReference>
<proteinExistence type="predicted"/>
<comment type="caution">
    <text evidence="1">The sequence shown here is derived from an EMBL/GenBank/DDBJ whole genome shotgun (WGS) entry which is preliminary data.</text>
</comment>
<keyword evidence="2" id="KW-1185">Reference proteome</keyword>
<evidence type="ECO:0000313" key="2">
    <source>
        <dbReference type="Proteomes" id="UP001550348"/>
    </source>
</evidence>
<sequence length="217" mass="24303">MDQVHLRLAEIGLRVAARYGFALAGGYAVQAHGILDRPSEDIDLFTAWERRGEFATAVDAVVDGYRDGGYSVEVTQQFDTFARLAVTDPAQPAHPYKVELAANWRALPPVLMDVGPVLHADDVVAGKMSALYTRAEPRDFLDIDAALMTGRYTRTRLCELAEQSDAGFDRRILADLFGMLERYPDRRFAAYGAHPAHISEMRKRFAQWREELTANLT</sequence>
<dbReference type="InterPro" id="IPR014942">
    <property type="entry name" value="AbiEii"/>
</dbReference>
<name>A0ABV2VWP1_9ACTN</name>
<accession>A0ABV2VWP1</accession>
<dbReference type="EMBL" id="JBEXRX010000385">
    <property type="protein sequence ID" value="MEU0157208.1"/>
    <property type="molecule type" value="Genomic_DNA"/>
</dbReference>